<comment type="caution">
    <text evidence="1">The sequence shown here is derived from an EMBL/GenBank/DDBJ whole genome shotgun (WGS) entry which is preliminary data.</text>
</comment>
<organism evidence="1 2">
    <name type="scientific">Hanseniaspora valbyensis NRRL Y-1626</name>
    <dbReference type="NCBI Taxonomy" id="766949"/>
    <lineage>
        <taxon>Eukaryota</taxon>
        <taxon>Fungi</taxon>
        <taxon>Dikarya</taxon>
        <taxon>Ascomycota</taxon>
        <taxon>Saccharomycotina</taxon>
        <taxon>Saccharomycetes</taxon>
        <taxon>Saccharomycodales</taxon>
        <taxon>Saccharomycodaceae</taxon>
        <taxon>Hanseniaspora</taxon>
    </lineage>
</organism>
<evidence type="ECO:0000313" key="1">
    <source>
        <dbReference type="EMBL" id="OBA27911.1"/>
    </source>
</evidence>
<feature type="non-terminal residue" evidence="1">
    <location>
        <position position="1"/>
    </location>
</feature>
<sequence length="111" mass="12612">ISPMIGNDLRNWMIIEKKSPNKFRIPKNSIIKPINVHFINKIKKIPEKKQILPLLLFCLVKKTTVLFCPIIKNIPIRNSILPLASNALSKNVNIPKVISIVPITVKPVPNF</sequence>
<name>A0A1B7TGQ4_9ASCO</name>
<evidence type="ECO:0000313" key="2">
    <source>
        <dbReference type="Proteomes" id="UP000092321"/>
    </source>
</evidence>
<protein>
    <submittedName>
        <fullName evidence="1">Uncharacterized protein</fullName>
    </submittedName>
</protein>
<reference evidence="2" key="1">
    <citation type="journal article" date="2016" name="Proc. Natl. Acad. Sci. U.S.A.">
        <title>Comparative genomics of biotechnologically important yeasts.</title>
        <authorList>
            <person name="Riley R."/>
            <person name="Haridas S."/>
            <person name="Wolfe K.H."/>
            <person name="Lopes M.R."/>
            <person name="Hittinger C.T."/>
            <person name="Goeker M."/>
            <person name="Salamov A.A."/>
            <person name="Wisecaver J.H."/>
            <person name="Long T.M."/>
            <person name="Calvey C.H."/>
            <person name="Aerts A.L."/>
            <person name="Barry K.W."/>
            <person name="Choi C."/>
            <person name="Clum A."/>
            <person name="Coughlan A.Y."/>
            <person name="Deshpande S."/>
            <person name="Douglass A.P."/>
            <person name="Hanson S.J."/>
            <person name="Klenk H.-P."/>
            <person name="LaButti K.M."/>
            <person name="Lapidus A."/>
            <person name="Lindquist E.A."/>
            <person name="Lipzen A.M."/>
            <person name="Meier-Kolthoff J.P."/>
            <person name="Ohm R.A."/>
            <person name="Otillar R.P."/>
            <person name="Pangilinan J.L."/>
            <person name="Peng Y."/>
            <person name="Rokas A."/>
            <person name="Rosa C.A."/>
            <person name="Scheuner C."/>
            <person name="Sibirny A.A."/>
            <person name="Slot J.C."/>
            <person name="Stielow J.B."/>
            <person name="Sun H."/>
            <person name="Kurtzman C.P."/>
            <person name="Blackwell M."/>
            <person name="Grigoriev I.V."/>
            <person name="Jeffries T.W."/>
        </authorList>
    </citation>
    <scope>NUCLEOTIDE SEQUENCE [LARGE SCALE GENOMIC DNA]</scope>
    <source>
        <strain evidence="2">NRRL Y-1626</strain>
    </source>
</reference>
<accession>A0A1B7TGQ4</accession>
<dbReference type="Proteomes" id="UP000092321">
    <property type="component" value="Unassembled WGS sequence"/>
</dbReference>
<gene>
    <name evidence="1" type="ORF">HANVADRAFT_22814</name>
</gene>
<proteinExistence type="predicted"/>
<dbReference type="AlphaFoldDB" id="A0A1B7TGQ4"/>
<keyword evidence="2" id="KW-1185">Reference proteome</keyword>
<dbReference type="EMBL" id="LXPE01000006">
    <property type="protein sequence ID" value="OBA27911.1"/>
    <property type="molecule type" value="Genomic_DNA"/>
</dbReference>